<name>A0ABX5SML9_9MICO</name>
<protein>
    <submittedName>
        <fullName evidence="1">Uncharacterized protein</fullName>
    </submittedName>
</protein>
<dbReference type="RefSeq" id="WP_135062665.1">
    <property type="nucleotide sequence ID" value="NZ_CP038266.1"/>
</dbReference>
<dbReference type="Proteomes" id="UP000295748">
    <property type="component" value="Chromosome"/>
</dbReference>
<dbReference type="EMBL" id="CP038266">
    <property type="protein sequence ID" value="QBR87371.1"/>
    <property type="molecule type" value="Genomic_DNA"/>
</dbReference>
<gene>
    <name evidence="1" type="ORF">E4K62_00830</name>
</gene>
<keyword evidence="2" id="KW-1185">Reference proteome</keyword>
<evidence type="ECO:0000313" key="2">
    <source>
        <dbReference type="Proteomes" id="UP000295748"/>
    </source>
</evidence>
<evidence type="ECO:0000313" key="1">
    <source>
        <dbReference type="EMBL" id="QBR87371.1"/>
    </source>
</evidence>
<organism evidence="1 2">
    <name type="scientific">Microbacterium wangchenii</name>
    <dbReference type="NCBI Taxonomy" id="2541726"/>
    <lineage>
        <taxon>Bacteria</taxon>
        <taxon>Bacillati</taxon>
        <taxon>Actinomycetota</taxon>
        <taxon>Actinomycetes</taxon>
        <taxon>Micrococcales</taxon>
        <taxon>Microbacteriaceae</taxon>
        <taxon>Microbacterium</taxon>
    </lineage>
</organism>
<sequence length="107" mass="11716">MVSPDPDSRTRAADILRARLEDRRVSPLNKALRVVSSYAIALVGVSVTDELLPGMDLVVTRIDTGAEVLRVAAGQPQEADRMLQATRRDLDEMSVAQFVAAWRPADD</sequence>
<accession>A0ABX5SML9</accession>
<reference evidence="1 2" key="1">
    <citation type="submission" date="2019-03" db="EMBL/GenBank/DDBJ databases">
        <authorList>
            <person name="Dong K."/>
        </authorList>
    </citation>
    <scope>NUCLEOTIDE SEQUENCE [LARGE SCALE GENOMIC DNA]</scope>
    <source>
        <strain evidence="2">dk512</strain>
    </source>
</reference>
<proteinExistence type="predicted"/>